<dbReference type="OrthoDB" id="441812at2759"/>
<dbReference type="EMBL" id="QKRW01000074">
    <property type="protein sequence ID" value="RAL58633.1"/>
    <property type="molecule type" value="Genomic_DNA"/>
</dbReference>
<evidence type="ECO:0000313" key="2">
    <source>
        <dbReference type="Proteomes" id="UP000249056"/>
    </source>
</evidence>
<dbReference type="AlphaFoldDB" id="A0A395IH28"/>
<dbReference type="Proteomes" id="UP000249056">
    <property type="component" value="Unassembled WGS sequence"/>
</dbReference>
<protein>
    <submittedName>
        <fullName evidence="1">Uncharacterized protein</fullName>
    </submittedName>
</protein>
<reference evidence="1 2" key="1">
    <citation type="submission" date="2018-06" db="EMBL/GenBank/DDBJ databases">
        <title>Genome Sequence of the Brown Rot Fungal Pathogen Monilinia fructigena.</title>
        <authorList>
            <person name="Landi L."/>
            <person name="De Miccolis Angelini R.M."/>
            <person name="Pollastro S."/>
            <person name="Abate D."/>
            <person name="Faretra F."/>
            <person name="Romanazzi G."/>
        </authorList>
    </citation>
    <scope>NUCLEOTIDE SEQUENCE [LARGE SCALE GENOMIC DNA]</scope>
    <source>
        <strain evidence="1 2">Mfrg269</strain>
    </source>
</reference>
<evidence type="ECO:0000313" key="1">
    <source>
        <dbReference type="EMBL" id="RAL58633.1"/>
    </source>
</evidence>
<organism evidence="1 2">
    <name type="scientific">Monilinia fructigena</name>
    <dbReference type="NCBI Taxonomy" id="38457"/>
    <lineage>
        <taxon>Eukaryota</taxon>
        <taxon>Fungi</taxon>
        <taxon>Dikarya</taxon>
        <taxon>Ascomycota</taxon>
        <taxon>Pezizomycotina</taxon>
        <taxon>Leotiomycetes</taxon>
        <taxon>Helotiales</taxon>
        <taxon>Sclerotiniaceae</taxon>
        <taxon>Monilinia</taxon>
    </lineage>
</organism>
<keyword evidence="2" id="KW-1185">Reference proteome</keyword>
<name>A0A395IH28_9HELO</name>
<proteinExistence type="predicted"/>
<gene>
    <name evidence="1" type="ORF">DID88_003553</name>
</gene>
<sequence length="70" mass="8085">MPVPTMWNEQEIEILAGTSLEHVIQAKMSTLTREFEDLREKTIGIPWCHSCWWGTKWIVSILGAVRLDTT</sequence>
<comment type="caution">
    <text evidence="1">The sequence shown here is derived from an EMBL/GenBank/DDBJ whole genome shotgun (WGS) entry which is preliminary data.</text>
</comment>
<accession>A0A395IH28</accession>